<dbReference type="EMBL" id="AP022620">
    <property type="protein sequence ID" value="BBZ78577.1"/>
    <property type="molecule type" value="Genomic_DNA"/>
</dbReference>
<evidence type="ECO:0000256" key="2">
    <source>
        <dbReference type="ARBA" id="ARBA00023002"/>
    </source>
</evidence>
<dbReference type="InterPro" id="IPR020904">
    <property type="entry name" value="Sc_DH/Rdtase_CS"/>
</dbReference>
<dbReference type="Gene3D" id="3.40.50.720">
    <property type="entry name" value="NAD(P)-binding Rossmann-like Domain"/>
    <property type="match status" value="1"/>
</dbReference>
<dbReference type="PRINTS" id="PR00081">
    <property type="entry name" value="GDHRDH"/>
</dbReference>
<name>A0A6N4WEF8_9MYCO</name>
<dbReference type="CDD" id="cd05233">
    <property type="entry name" value="SDR_c"/>
    <property type="match status" value="1"/>
</dbReference>
<protein>
    <submittedName>
        <fullName evidence="3">Beta-ketoacyl-ACP reductase</fullName>
    </submittedName>
</protein>
<dbReference type="PRINTS" id="PR00080">
    <property type="entry name" value="SDRFAMILY"/>
</dbReference>
<dbReference type="PROSITE" id="PS00061">
    <property type="entry name" value="ADH_SHORT"/>
    <property type="match status" value="1"/>
</dbReference>
<accession>A0A6N4WEF8</accession>
<dbReference type="AlphaFoldDB" id="A0A6N4WEF8"/>
<comment type="similarity">
    <text evidence="1">Belongs to the short-chain dehydrogenases/reductases (SDR) family.</text>
</comment>
<reference evidence="3 4" key="1">
    <citation type="journal article" date="2019" name="Emerg. Microbes Infect.">
        <title>Comprehensive subspecies identification of 175 nontuberculous mycobacteria species based on 7547 genomic profiles.</title>
        <authorList>
            <person name="Matsumoto Y."/>
            <person name="Kinjo T."/>
            <person name="Motooka D."/>
            <person name="Nabeya D."/>
            <person name="Jung N."/>
            <person name="Uechi K."/>
            <person name="Horii T."/>
            <person name="Iida T."/>
            <person name="Fujita J."/>
            <person name="Nakamura S."/>
        </authorList>
    </citation>
    <scope>NUCLEOTIDE SEQUENCE [LARGE SCALE GENOMIC DNA]</scope>
    <source>
        <strain evidence="3 4">JCM 30275</strain>
    </source>
</reference>
<dbReference type="PANTHER" id="PTHR43639">
    <property type="entry name" value="OXIDOREDUCTASE, SHORT-CHAIN DEHYDROGENASE/REDUCTASE FAMILY (AFU_ORTHOLOGUE AFUA_5G02870)"/>
    <property type="match status" value="1"/>
</dbReference>
<evidence type="ECO:0000313" key="4">
    <source>
        <dbReference type="Proteomes" id="UP000467249"/>
    </source>
</evidence>
<dbReference type="Pfam" id="PF13561">
    <property type="entry name" value="adh_short_C2"/>
    <property type="match status" value="1"/>
</dbReference>
<dbReference type="Proteomes" id="UP000467249">
    <property type="component" value="Chromosome"/>
</dbReference>
<gene>
    <name evidence="3" type="primary">fabG_7</name>
    <name evidence="3" type="ORF">MANY_39140</name>
</gene>
<dbReference type="PANTHER" id="PTHR43639:SF1">
    <property type="entry name" value="SHORT-CHAIN DEHYDROGENASE_REDUCTASE FAMILY PROTEIN"/>
    <property type="match status" value="1"/>
</dbReference>
<dbReference type="GO" id="GO:0016491">
    <property type="term" value="F:oxidoreductase activity"/>
    <property type="evidence" value="ECO:0007669"/>
    <property type="project" value="UniProtKB-KW"/>
</dbReference>
<evidence type="ECO:0000256" key="1">
    <source>
        <dbReference type="ARBA" id="ARBA00006484"/>
    </source>
</evidence>
<dbReference type="InterPro" id="IPR002347">
    <property type="entry name" value="SDR_fam"/>
</dbReference>
<organism evidence="3 4">
    <name type="scientific">Mycolicibacterium anyangense</name>
    <dbReference type="NCBI Taxonomy" id="1431246"/>
    <lineage>
        <taxon>Bacteria</taxon>
        <taxon>Bacillati</taxon>
        <taxon>Actinomycetota</taxon>
        <taxon>Actinomycetes</taxon>
        <taxon>Mycobacteriales</taxon>
        <taxon>Mycobacteriaceae</taxon>
        <taxon>Mycolicibacterium</taxon>
    </lineage>
</organism>
<proteinExistence type="inferred from homology"/>
<dbReference type="KEGG" id="many:MANY_39140"/>
<dbReference type="SUPFAM" id="SSF51735">
    <property type="entry name" value="NAD(P)-binding Rossmann-fold domains"/>
    <property type="match status" value="1"/>
</dbReference>
<dbReference type="InterPro" id="IPR036291">
    <property type="entry name" value="NAD(P)-bd_dom_sf"/>
</dbReference>
<sequence length="259" mass="27620">MTGSPSLDFQGRTVLVTGASRGIGEAIVRSFADRGAAIILAARSGAEIARIAAELGGRGSRAIAVTADMTNRDDLSALMDRVREEFGGLDVLVNNAGVLPAATRAENVSWQQWDETLQVNLSTPWYLACRARELMTSGGVIINNASTAAFFPSRGLATYNVSKSALVTLTRVLALEWAREGIRVLGVAPGKIQTAMVEPILRWTEKHELDVNPLRRVGTDREVADLVTFLASDRAAYMTGVTVPIDGGELLTVGAEPGR</sequence>
<keyword evidence="2" id="KW-0560">Oxidoreductase</keyword>
<dbReference type="FunFam" id="3.40.50.720:FF:000084">
    <property type="entry name" value="Short-chain dehydrogenase reductase"/>
    <property type="match status" value="1"/>
</dbReference>
<keyword evidence="4" id="KW-1185">Reference proteome</keyword>
<evidence type="ECO:0000313" key="3">
    <source>
        <dbReference type="EMBL" id="BBZ78577.1"/>
    </source>
</evidence>
<dbReference type="NCBIfam" id="NF005559">
    <property type="entry name" value="PRK07231.1"/>
    <property type="match status" value="1"/>
</dbReference>